<comment type="caution">
    <text evidence="3">The sequence shown here is derived from an EMBL/GenBank/DDBJ whole genome shotgun (WGS) entry which is preliminary data.</text>
</comment>
<sequence>MLSSFRWFLVGLACLGSAQIASARDVSPTTTPVDMVEIAYSGGFRTSANEDYIPIEDYVTGFGKPRKGASNSGASLKPRWLRSAVDTVKQVPHKLAEKVKVDRPKLSLSKVFHRPRPNKVAPISETKPLTSKPTYTPKASGGSSHPSTTPLRSANPTARTPLPKLAQSQPSSPVDLSYAATKPLPALPSSAYLPPALPVHSNPTSPPLPSTAQVAVPFQPLRVKARARVGSGSSWSSILTDSSTASSVHSLPAYQPPHSSLPDYYEYITNAGPRSTSAPPIPVAKLNPTGIAKLRPAWKSDWVPSTMASYAMYSHPFQQVQQPVTVMG</sequence>
<dbReference type="Proteomes" id="UP001150569">
    <property type="component" value="Unassembled WGS sequence"/>
</dbReference>
<feature type="chain" id="PRO_5040924958" evidence="2">
    <location>
        <begin position="24"/>
        <end position="328"/>
    </location>
</feature>
<organism evidence="3 4">
    <name type="scientific">Tieghemiomyces parasiticus</name>
    <dbReference type="NCBI Taxonomy" id="78921"/>
    <lineage>
        <taxon>Eukaryota</taxon>
        <taxon>Fungi</taxon>
        <taxon>Fungi incertae sedis</taxon>
        <taxon>Zoopagomycota</taxon>
        <taxon>Kickxellomycotina</taxon>
        <taxon>Dimargaritomycetes</taxon>
        <taxon>Dimargaritales</taxon>
        <taxon>Dimargaritaceae</taxon>
        <taxon>Tieghemiomyces</taxon>
    </lineage>
</organism>
<evidence type="ECO:0000313" key="4">
    <source>
        <dbReference type="Proteomes" id="UP001150569"/>
    </source>
</evidence>
<protein>
    <submittedName>
        <fullName evidence="3">Uncharacterized protein</fullName>
    </submittedName>
</protein>
<accession>A0A9W7ZTJ3</accession>
<keyword evidence="4" id="KW-1185">Reference proteome</keyword>
<reference evidence="3" key="1">
    <citation type="submission" date="2022-07" db="EMBL/GenBank/DDBJ databases">
        <title>Phylogenomic reconstructions and comparative analyses of Kickxellomycotina fungi.</title>
        <authorList>
            <person name="Reynolds N.K."/>
            <person name="Stajich J.E."/>
            <person name="Barry K."/>
            <person name="Grigoriev I.V."/>
            <person name="Crous P."/>
            <person name="Smith M.E."/>
        </authorList>
    </citation>
    <scope>NUCLEOTIDE SEQUENCE</scope>
    <source>
        <strain evidence="3">RSA 861</strain>
    </source>
</reference>
<evidence type="ECO:0000256" key="2">
    <source>
        <dbReference type="SAM" id="SignalP"/>
    </source>
</evidence>
<feature type="signal peptide" evidence="2">
    <location>
        <begin position="1"/>
        <end position="23"/>
    </location>
</feature>
<evidence type="ECO:0000256" key="1">
    <source>
        <dbReference type="SAM" id="MobiDB-lite"/>
    </source>
</evidence>
<name>A0A9W7ZTJ3_9FUNG</name>
<dbReference type="AlphaFoldDB" id="A0A9W7ZTJ3"/>
<feature type="region of interest" description="Disordered" evidence="1">
    <location>
        <begin position="108"/>
        <end position="177"/>
    </location>
</feature>
<evidence type="ECO:0000313" key="3">
    <source>
        <dbReference type="EMBL" id="KAJ1911226.1"/>
    </source>
</evidence>
<dbReference type="EMBL" id="JANBPT010000954">
    <property type="protein sequence ID" value="KAJ1911226.1"/>
    <property type="molecule type" value="Genomic_DNA"/>
</dbReference>
<keyword evidence="2" id="KW-0732">Signal</keyword>
<feature type="compositionally biased region" description="Polar residues" evidence="1">
    <location>
        <begin position="141"/>
        <end position="158"/>
    </location>
</feature>
<proteinExistence type="predicted"/>
<gene>
    <name evidence="3" type="ORF">IWQ60_010239</name>
</gene>